<accession>A0A251SM74</accession>
<dbReference type="Pfam" id="PF03767">
    <property type="entry name" value="Acid_phosphat_B"/>
    <property type="match status" value="1"/>
</dbReference>
<reference evidence="3" key="1">
    <citation type="journal article" date="2017" name="Nature">
        <title>The sunflower genome provides insights into oil metabolism, flowering and Asterid evolution.</title>
        <authorList>
            <person name="Badouin H."/>
            <person name="Gouzy J."/>
            <person name="Grassa C.J."/>
            <person name="Murat F."/>
            <person name="Staton S.E."/>
            <person name="Cottret L."/>
            <person name="Lelandais-Briere C."/>
            <person name="Owens G.L."/>
            <person name="Carrere S."/>
            <person name="Mayjonade B."/>
            <person name="Legrand L."/>
            <person name="Gill N."/>
            <person name="Kane N.C."/>
            <person name="Bowers J.E."/>
            <person name="Hubner S."/>
            <person name="Bellec A."/>
            <person name="Berard A."/>
            <person name="Berges H."/>
            <person name="Blanchet N."/>
            <person name="Boniface M.C."/>
            <person name="Brunel D."/>
            <person name="Catrice O."/>
            <person name="Chaidir N."/>
            <person name="Claudel C."/>
            <person name="Donnadieu C."/>
            <person name="Faraut T."/>
            <person name="Fievet G."/>
            <person name="Helmstetter N."/>
            <person name="King M."/>
            <person name="Knapp S.J."/>
            <person name="Lai Z."/>
            <person name="Le Paslier M.C."/>
            <person name="Lippi Y."/>
            <person name="Lorenzon L."/>
            <person name="Mandel J.R."/>
            <person name="Marage G."/>
            <person name="Marchand G."/>
            <person name="Marquand E."/>
            <person name="Bret-Mestries E."/>
            <person name="Morien E."/>
            <person name="Nambeesan S."/>
            <person name="Nguyen T."/>
            <person name="Pegot-Espagnet P."/>
            <person name="Pouilly N."/>
            <person name="Raftis F."/>
            <person name="Sallet E."/>
            <person name="Schiex T."/>
            <person name="Thomas J."/>
            <person name="Vandecasteele C."/>
            <person name="Vares D."/>
            <person name="Vear F."/>
            <person name="Vautrin S."/>
            <person name="Crespi M."/>
            <person name="Mangin B."/>
            <person name="Burke J.M."/>
            <person name="Salse J."/>
            <person name="Munos S."/>
            <person name="Vincourt P."/>
            <person name="Rieseberg L.H."/>
            <person name="Langlade N.B."/>
        </authorList>
    </citation>
    <scope>NUCLEOTIDE SEQUENCE [LARGE SCALE GENOMIC DNA]</scope>
    <source>
        <strain evidence="3">cv. SF193</strain>
    </source>
</reference>
<protein>
    <submittedName>
        <fullName evidence="2">Putative acid phosphatase, class B-like protein</fullName>
    </submittedName>
</protein>
<dbReference type="AlphaFoldDB" id="A0A251SM74"/>
<feature type="transmembrane region" description="Helical" evidence="1">
    <location>
        <begin position="115"/>
        <end position="148"/>
    </location>
</feature>
<dbReference type="OMA" id="NINEYYS"/>
<dbReference type="PANTHER" id="PTHR31284:SF22">
    <property type="entry name" value="ACID PHOSPHATASE"/>
    <property type="match status" value="1"/>
</dbReference>
<dbReference type="Gene3D" id="3.40.50.1000">
    <property type="entry name" value="HAD superfamily/HAD-like"/>
    <property type="match status" value="1"/>
</dbReference>
<dbReference type="STRING" id="4232.A0A251SM74"/>
<name>A0A251SM74_HELAN</name>
<keyword evidence="1" id="KW-0812">Transmembrane</keyword>
<keyword evidence="1" id="KW-1133">Transmembrane helix</keyword>
<dbReference type="InterPro" id="IPR023214">
    <property type="entry name" value="HAD_sf"/>
</dbReference>
<sequence length="398" mass="45579">MGCWLLATDRSSQTHVPINPIHIYSHHPFYMKKNAIHIHFLDQLTPSTKQNAHIFSWTIFSVGIRYIIWCANRITRDPVLKMSAYGHQMEQEYSARGLSSEDGSDMGSQFRMESVIYMSSFAATVFVGALVIVGVLLMTLLTALTVMLQSCQSREAGVVEAIKSDHHHHRHDYNHNHNDHHDYCKMAALNAEINNFEAHYSLPEFCKDVAVKYINEGRYMRELNSSVSLVEKYFNGITPNDDGHDAVLMDVDDFLPANYFGSNPLLYGYNRYGYDDCVREAKHMKHVFLVDLYIKLESSGWPLILLSRKPEKRRDATIEDLKSAGCVGWSKLIMRSNDEMKMDTRDYFEKQKTAIQSEGYHIRAVISSHMDMLVGSFIKTENFKLPNPLPVPPTQSIV</sequence>
<evidence type="ECO:0000256" key="1">
    <source>
        <dbReference type="SAM" id="Phobius"/>
    </source>
</evidence>
<dbReference type="PANTHER" id="PTHR31284">
    <property type="entry name" value="ACID PHOSPHATASE-LIKE PROTEIN"/>
    <property type="match status" value="1"/>
</dbReference>
<dbReference type="Proteomes" id="UP000215914">
    <property type="component" value="Chromosome 14"/>
</dbReference>
<gene>
    <name evidence="2" type="ORF">HannXRQ_Chr14g0458841</name>
</gene>
<dbReference type="InParanoid" id="A0A251SM74"/>
<proteinExistence type="predicted"/>
<dbReference type="InterPro" id="IPR005519">
    <property type="entry name" value="Acid_phosphat_B-like"/>
</dbReference>
<organism evidence="2 3">
    <name type="scientific">Helianthus annuus</name>
    <name type="common">Common sunflower</name>
    <dbReference type="NCBI Taxonomy" id="4232"/>
    <lineage>
        <taxon>Eukaryota</taxon>
        <taxon>Viridiplantae</taxon>
        <taxon>Streptophyta</taxon>
        <taxon>Embryophyta</taxon>
        <taxon>Tracheophyta</taxon>
        <taxon>Spermatophyta</taxon>
        <taxon>Magnoliopsida</taxon>
        <taxon>eudicotyledons</taxon>
        <taxon>Gunneridae</taxon>
        <taxon>Pentapetalae</taxon>
        <taxon>asterids</taxon>
        <taxon>campanulids</taxon>
        <taxon>Asterales</taxon>
        <taxon>Asteraceae</taxon>
        <taxon>Asteroideae</taxon>
        <taxon>Heliantheae alliance</taxon>
        <taxon>Heliantheae</taxon>
        <taxon>Helianthus</taxon>
    </lineage>
</organism>
<keyword evidence="3" id="KW-1185">Reference proteome</keyword>
<evidence type="ECO:0000313" key="3">
    <source>
        <dbReference type="Proteomes" id="UP000215914"/>
    </source>
</evidence>
<keyword evidence="1" id="KW-0472">Membrane</keyword>
<evidence type="ECO:0000313" key="2">
    <source>
        <dbReference type="EMBL" id="OTF99641.1"/>
    </source>
</evidence>
<dbReference type="EMBL" id="CM007903">
    <property type="protein sequence ID" value="OTF99641.1"/>
    <property type="molecule type" value="Genomic_DNA"/>
</dbReference>
<dbReference type="FunCoup" id="A0A251SM74">
    <property type="interactions" value="32"/>
</dbReference>